<evidence type="ECO:0000313" key="2">
    <source>
        <dbReference type="Proteomes" id="UP000670092"/>
    </source>
</evidence>
<sequence length="88" mass="9965">MAIYARSRITDLPSVARDRNQMQPANGMGDASHLPTRRFLIYSFSRSAMRRLCQNCARILAGAHLNVVLKKVRREKSSLRMCMLAVGE</sequence>
<name>A0A8H8D0H9_AJECA</name>
<protein>
    <submittedName>
        <fullName evidence="1">Uncharacterized protein</fullName>
    </submittedName>
</protein>
<dbReference type="Proteomes" id="UP000670092">
    <property type="component" value="Unassembled WGS sequence"/>
</dbReference>
<proteinExistence type="predicted"/>
<organism evidence="1 2">
    <name type="scientific">Ajellomyces capsulatus</name>
    <name type="common">Darling's disease fungus</name>
    <name type="synonym">Histoplasma capsulatum</name>
    <dbReference type="NCBI Taxonomy" id="5037"/>
    <lineage>
        <taxon>Eukaryota</taxon>
        <taxon>Fungi</taxon>
        <taxon>Dikarya</taxon>
        <taxon>Ascomycota</taxon>
        <taxon>Pezizomycotina</taxon>
        <taxon>Eurotiomycetes</taxon>
        <taxon>Eurotiomycetidae</taxon>
        <taxon>Onygenales</taxon>
        <taxon>Ajellomycetaceae</taxon>
        <taxon>Histoplasma</taxon>
    </lineage>
</organism>
<dbReference type="AlphaFoldDB" id="A0A8H8D0H9"/>
<reference evidence="1 2" key="1">
    <citation type="submission" date="2021-01" db="EMBL/GenBank/DDBJ databases">
        <title>Chromosome-level genome assembly of a human fungal pathogen reveals clustering of transcriptionally co-regulated genes.</title>
        <authorList>
            <person name="Voorhies M."/>
            <person name="Cohen S."/>
            <person name="Shea T.P."/>
            <person name="Petrus S."/>
            <person name="Munoz J.F."/>
            <person name="Poplawski S."/>
            <person name="Goldman W.E."/>
            <person name="Michael T."/>
            <person name="Cuomo C.A."/>
            <person name="Sil A."/>
            <person name="Beyhan S."/>
        </authorList>
    </citation>
    <scope>NUCLEOTIDE SEQUENCE [LARGE SCALE GENOMIC DNA]</scope>
    <source>
        <strain evidence="1 2">G184AR</strain>
    </source>
</reference>
<dbReference type="VEuPathDB" id="FungiDB:I7I52_07135"/>
<comment type="caution">
    <text evidence="1">The sequence shown here is derived from an EMBL/GenBank/DDBJ whole genome shotgun (WGS) entry which is preliminary data.</text>
</comment>
<evidence type="ECO:0000313" key="1">
    <source>
        <dbReference type="EMBL" id="KAG5296447.1"/>
    </source>
</evidence>
<dbReference type="EMBL" id="JAEVHI010000003">
    <property type="protein sequence ID" value="KAG5296447.1"/>
    <property type="molecule type" value="Genomic_DNA"/>
</dbReference>
<accession>A0A8H8D0H9</accession>
<gene>
    <name evidence="1" type="ORF">I7I52_07135</name>
</gene>